<accession>A0A9W5YGK3</accession>
<comment type="caution">
    <text evidence="1">The sequence shown here is derived from an EMBL/GenBank/DDBJ whole genome shotgun (WGS) entry which is preliminary data.</text>
</comment>
<sequence>MKTLIINGSPRKNGDTVALIITILFCFKADS</sequence>
<dbReference type="AlphaFoldDB" id="A0A9W5YGK3"/>
<evidence type="ECO:0000313" key="1">
    <source>
        <dbReference type="EMBL" id="GKX32271.1"/>
    </source>
</evidence>
<keyword evidence="2" id="KW-1185">Reference proteome</keyword>
<protein>
    <submittedName>
        <fullName evidence="1">Uncharacterized protein</fullName>
    </submittedName>
</protein>
<gene>
    <name evidence="1" type="ORF">SH1V18_47510</name>
</gene>
<name>A0A9W5YGK3_9FIRM</name>
<evidence type="ECO:0000313" key="2">
    <source>
        <dbReference type="Proteomes" id="UP001144256"/>
    </source>
</evidence>
<dbReference type="EMBL" id="BRLB01000030">
    <property type="protein sequence ID" value="GKX32271.1"/>
    <property type="molecule type" value="Genomic_DNA"/>
</dbReference>
<reference evidence="1" key="1">
    <citation type="submission" date="2022-06" db="EMBL/GenBank/DDBJ databases">
        <title>Vallitalea longa sp. nov., an anaerobic bacterium isolated from marine sediment.</title>
        <authorList>
            <person name="Hirano S."/>
            <person name="Terahara T."/>
            <person name="Mori K."/>
            <person name="Hamada M."/>
            <person name="Matsumoto R."/>
            <person name="Kobayashi T."/>
        </authorList>
    </citation>
    <scope>NUCLEOTIDE SEQUENCE</scope>
    <source>
        <strain evidence="1">SH18-1</strain>
    </source>
</reference>
<dbReference type="Proteomes" id="UP001144256">
    <property type="component" value="Unassembled WGS sequence"/>
</dbReference>
<proteinExistence type="predicted"/>
<organism evidence="1 2">
    <name type="scientific">Vallitalea longa</name>
    <dbReference type="NCBI Taxonomy" id="2936439"/>
    <lineage>
        <taxon>Bacteria</taxon>
        <taxon>Bacillati</taxon>
        <taxon>Bacillota</taxon>
        <taxon>Clostridia</taxon>
        <taxon>Lachnospirales</taxon>
        <taxon>Vallitaleaceae</taxon>
        <taxon>Vallitalea</taxon>
    </lineage>
</organism>